<dbReference type="Pfam" id="PF13801">
    <property type="entry name" value="Metal_resist"/>
    <property type="match status" value="1"/>
</dbReference>
<protein>
    <recommendedName>
        <fullName evidence="5">Periplasmic heavy metal sensor</fullName>
    </recommendedName>
</protein>
<evidence type="ECO:0000313" key="3">
    <source>
        <dbReference type="EMBL" id="PZR32606.1"/>
    </source>
</evidence>
<dbReference type="EMBL" id="QFQZ01000057">
    <property type="protein sequence ID" value="PZR32606.1"/>
    <property type="molecule type" value="Genomic_DNA"/>
</dbReference>
<evidence type="ECO:0008006" key="5">
    <source>
        <dbReference type="Google" id="ProtNLM"/>
    </source>
</evidence>
<evidence type="ECO:0000256" key="2">
    <source>
        <dbReference type="SAM" id="Phobius"/>
    </source>
</evidence>
<evidence type="ECO:0000256" key="1">
    <source>
        <dbReference type="SAM" id="MobiDB-lite"/>
    </source>
</evidence>
<comment type="caution">
    <text evidence="3">The sequence shown here is derived from an EMBL/GenBank/DDBJ whole genome shotgun (WGS) entry which is preliminary data.</text>
</comment>
<feature type="compositionally biased region" description="Low complexity" evidence="1">
    <location>
        <begin position="51"/>
        <end position="70"/>
    </location>
</feature>
<feature type="compositionally biased region" description="Pro residues" evidence="1">
    <location>
        <begin position="87"/>
        <end position="99"/>
    </location>
</feature>
<dbReference type="AlphaFoldDB" id="A0A2W5V7F3"/>
<gene>
    <name evidence="3" type="ORF">DI526_16160</name>
</gene>
<proteinExistence type="predicted"/>
<dbReference type="RefSeq" id="WP_304280214.1">
    <property type="nucleotide sequence ID" value="NZ_QFQZ01000057.1"/>
</dbReference>
<accession>A0A2W5V7F3</accession>
<reference evidence="3 4" key="1">
    <citation type="submission" date="2017-08" db="EMBL/GenBank/DDBJ databases">
        <title>Infants hospitalized years apart are colonized by the same room-sourced microbial strains.</title>
        <authorList>
            <person name="Brooks B."/>
            <person name="Olm M.R."/>
            <person name="Firek B.A."/>
            <person name="Baker R."/>
            <person name="Thomas B.C."/>
            <person name="Morowitz M.J."/>
            <person name="Banfield J.F."/>
        </authorList>
    </citation>
    <scope>NUCLEOTIDE SEQUENCE [LARGE SCALE GENOMIC DNA]</scope>
    <source>
        <strain evidence="3">S2_003_000_R2_4</strain>
    </source>
</reference>
<sequence>MNGSRAWMIALAVSAAINVFLIGGVAGMAFVRLTAPSPAPVASPVAPPRPAASGAAPVASRAPASVTEAPRPAHHAARPPVEALPTPVAPPIPSAPPPEAATAPAAAVRPPLISAGDALSPETRQAFRKALNEANRRNRPISQQARAERQAALNALGSPGYDPAEVSRRLATARDLDQQARANVEAALSAFTATLSPQERAILAEGLSKVYAPLAARRQMAGPN</sequence>
<feature type="transmembrane region" description="Helical" evidence="2">
    <location>
        <begin position="6"/>
        <end position="31"/>
    </location>
</feature>
<feature type="region of interest" description="Disordered" evidence="1">
    <location>
        <begin position="39"/>
        <end position="105"/>
    </location>
</feature>
<dbReference type="Proteomes" id="UP000249393">
    <property type="component" value="Unassembled WGS sequence"/>
</dbReference>
<keyword evidence="2" id="KW-0812">Transmembrane</keyword>
<name>A0A2W5V7F3_9CAUL</name>
<feature type="compositionally biased region" description="Pro residues" evidence="1">
    <location>
        <begin position="39"/>
        <end position="50"/>
    </location>
</feature>
<evidence type="ECO:0000313" key="4">
    <source>
        <dbReference type="Proteomes" id="UP000249393"/>
    </source>
</evidence>
<dbReference type="InterPro" id="IPR025961">
    <property type="entry name" value="Metal_resist"/>
</dbReference>
<organism evidence="3 4">
    <name type="scientific">Caulobacter segnis</name>
    <dbReference type="NCBI Taxonomy" id="88688"/>
    <lineage>
        <taxon>Bacteria</taxon>
        <taxon>Pseudomonadati</taxon>
        <taxon>Pseudomonadota</taxon>
        <taxon>Alphaproteobacteria</taxon>
        <taxon>Caulobacterales</taxon>
        <taxon>Caulobacteraceae</taxon>
        <taxon>Caulobacter</taxon>
    </lineage>
</organism>
<keyword evidence="2" id="KW-1133">Transmembrane helix</keyword>
<keyword evidence="2" id="KW-0472">Membrane</keyword>